<dbReference type="STRING" id="544712.C6H8X5"/>
<evidence type="ECO:0000313" key="3">
    <source>
        <dbReference type="Proteomes" id="UP000002624"/>
    </source>
</evidence>
<accession>C6H8X5</accession>
<gene>
    <name evidence="2" type="ORF">HCDG_02656</name>
</gene>
<dbReference type="AlphaFoldDB" id="C6H8X5"/>
<proteinExistence type="predicted"/>
<name>C6H8X5_AJECH</name>
<reference evidence="3" key="1">
    <citation type="submission" date="2009-05" db="EMBL/GenBank/DDBJ databases">
        <title>The genome sequence of Ajellomyces capsulatus strain H143.</title>
        <authorList>
            <person name="Champion M."/>
            <person name="Cuomo C.A."/>
            <person name="Ma L.-J."/>
            <person name="Henn M.R."/>
            <person name="Sil A."/>
            <person name="Goldman B."/>
            <person name="Young S.K."/>
            <person name="Kodira C.D."/>
            <person name="Zeng Q."/>
            <person name="Koehrsen M."/>
            <person name="Alvarado L."/>
            <person name="Berlin A.M."/>
            <person name="Borenstein D."/>
            <person name="Chen Z."/>
            <person name="Engels R."/>
            <person name="Freedman E."/>
            <person name="Gellesch M."/>
            <person name="Goldberg J."/>
            <person name="Griggs A."/>
            <person name="Gujja S."/>
            <person name="Heiman D.I."/>
            <person name="Hepburn T.A."/>
            <person name="Howarth C."/>
            <person name="Jen D."/>
            <person name="Larson L."/>
            <person name="Lewis B."/>
            <person name="Mehta T."/>
            <person name="Park D."/>
            <person name="Pearson M."/>
            <person name="Roberts A."/>
            <person name="Saif S."/>
            <person name="Shea T.D."/>
            <person name="Shenoy N."/>
            <person name="Sisk P."/>
            <person name="Stolte C."/>
            <person name="Sykes S."/>
            <person name="Walk T."/>
            <person name="White J."/>
            <person name="Yandava C."/>
            <person name="Klein B."/>
            <person name="McEwen J.G."/>
            <person name="Puccia R."/>
            <person name="Goldman G.H."/>
            <person name="Felipe M.S."/>
            <person name="Nino-Vega G."/>
            <person name="San-Blas G."/>
            <person name="Taylor J.W."/>
            <person name="Mendoza L."/>
            <person name="Galagan J.E."/>
            <person name="Nusbaum C."/>
            <person name="Birren B.W."/>
        </authorList>
    </citation>
    <scope>NUCLEOTIDE SEQUENCE [LARGE SCALE GENOMIC DNA]</scope>
    <source>
        <strain evidence="3">H143</strain>
    </source>
</reference>
<dbReference type="VEuPathDB" id="FungiDB:HCDG_02656"/>
<dbReference type="Proteomes" id="UP000002624">
    <property type="component" value="Unassembled WGS sequence"/>
</dbReference>
<keyword evidence="1" id="KW-1133">Transmembrane helix</keyword>
<dbReference type="EMBL" id="GG692421">
    <property type="protein sequence ID" value="EER42758.1"/>
    <property type="molecule type" value="Genomic_DNA"/>
</dbReference>
<sequence length="162" mass="17638">MSSNFIKSDTSLSFFLSASTALILTLFIIYFFRRNQSPSTSSVMLLCTELNDTAQKRGCNNDGDALSGFIALNESATTELHTKLNWNQSANLNHGSNTPNTHQIQDAFVISAEIPVILRPLVSEVNTLLQKYGLVIHLTALTAECGSGKEQDQSVQVTGLVD</sequence>
<keyword evidence="1" id="KW-0472">Membrane</keyword>
<protein>
    <submittedName>
        <fullName evidence="2">Uncharacterized protein</fullName>
    </submittedName>
</protein>
<feature type="transmembrane region" description="Helical" evidence="1">
    <location>
        <begin position="12"/>
        <end position="32"/>
    </location>
</feature>
<evidence type="ECO:0000256" key="1">
    <source>
        <dbReference type="SAM" id="Phobius"/>
    </source>
</evidence>
<organism evidence="2 3">
    <name type="scientific">Ajellomyces capsulatus (strain H143)</name>
    <name type="common">Darling's disease fungus</name>
    <name type="synonym">Histoplasma capsulatum</name>
    <dbReference type="NCBI Taxonomy" id="544712"/>
    <lineage>
        <taxon>Eukaryota</taxon>
        <taxon>Fungi</taxon>
        <taxon>Dikarya</taxon>
        <taxon>Ascomycota</taxon>
        <taxon>Pezizomycotina</taxon>
        <taxon>Eurotiomycetes</taxon>
        <taxon>Eurotiomycetidae</taxon>
        <taxon>Onygenales</taxon>
        <taxon>Ajellomycetaceae</taxon>
        <taxon>Histoplasma</taxon>
    </lineage>
</organism>
<dbReference type="HOGENOM" id="CLU_1634903_0_0_1"/>
<keyword evidence="1" id="KW-0812">Transmembrane</keyword>
<evidence type="ECO:0000313" key="2">
    <source>
        <dbReference type="EMBL" id="EER42758.1"/>
    </source>
</evidence>